<reference evidence="2" key="1">
    <citation type="submission" date="2011-05" db="EMBL/GenBank/DDBJ databases">
        <authorList>
            <person name="Richards S.R."/>
            <person name="Qu J."/>
            <person name="Jiang H."/>
            <person name="Jhangiani S.N."/>
            <person name="Agravi P."/>
            <person name="Goodspeed R."/>
            <person name="Gross S."/>
            <person name="Mandapat C."/>
            <person name="Jackson L."/>
            <person name="Mathew T."/>
            <person name="Pu L."/>
            <person name="Thornton R."/>
            <person name="Saada N."/>
            <person name="Wilczek-Boney K.B."/>
            <person name="Lee S."/>
            <person name="Kovar C."/>
            <person name="Wu Y."/>
            <person name="Scherer S.E."/>
            <person name="Worley K.C."/>
            <person name="Muzny D.M."/>
            <person name="Gibbs R."/>
        </authorList>
    </citation>
    <scope>NUCLEOTIDE SEQUENCE</scope>
    <source>
        <strain evidence="2">Brora</strain>
    </source>
</reference>
<dbReference type="EnsemblMetazoa" id="SMAR012379-RA">
    <property type="protein sequence ID" value="SMAR012379-PA"/>
    <property type="gene ID" value="SMAR012379"/>
</dbReference>
<evidence type="ECO:0000313" key="1">
    <source>
        <dbReference type="EnsemblMetazoa" id="SMAR012379-PA"/>
    </source>
</evidence>
<dbReference type="HOGENOM" id="CLU_1965143_0_0_1"/>
<accession>T1JEX6</accession>
<sequence length="128" mass="14432">FLGNHTCHCDQRLFYCLGLHLKENFPLLSTILDKILNKMKQLIFFLLIILTTCYNVQCALSINEVKPVPGKPDHCALTDDISAETELKIGSTAQMKNNCGDVYCQKMETNSTSKRQHAGLKDCLQIVK</sequence>
<name>T1JEX6_STRMM</name>
<dbReference type="AlphaFoldDB" id="T1JEX6"/>
<organism evidence="1 2">
    <name type="scientific">Strigamia maritima</name>
    <name type="common">European centipede</name>
    <name type="synonym">Geophilus maritimus</name>
    <dbReference type="NCBI Taxonomy" id="126957"/>
    <lineage>
        <taxon>Eukaryota</taxon>
        <taxon>Metazoa</taxon>
        <taxon>Ecdysozoa</taxon>
        <taxon>Arthropoda</taxon>
        <taxon>Myriapoda</taxon>
        <taxon>Chilopoda</taxon>
        <taxon>Pleurostigmophora</taxon>
        <taxon>Geophilomorpha</taxon>
        <taxon>Linotaeniidae</taxon>
        <taxon>Strigamia</taxon>
    </lineage>
</organism>
<dbReference type="Proteomes" id="UP000014500">
    <property type="component" value="Unassembled WGS sequence"/>
</dbReference>
<keyword evidence="2" id="KW-1185">Reference proteome</keyword>
<evidence type="ECO:0000313" key="2">
    <source>
        <dbReference type="Proteomes" id="UP000014500"/>
    </source>
</evidence>
<proteinExistence type="predicted"/>
<protein>
    <submittedName>
        <fullName evidence="1">Uncharacterized protein</fullName>
    </submittedName>
</protein>
<dbReference type="EMBL" id="JH432130">
    <property type="status" value="NOT_ANNOTATED_CDS"/>
    <property type="molecule type" value="Genomic_DNA"/>
</dbReference>
<reference evidence="1" key="2">
    <citation type="submission" date="2015-02" db="UniProtKB">
        <authorList>
            <consortium name="EnsemblMetazoa"/>
        </authorList>
    </citation>
    <scope>IDENTIFICATION</scope>
</reference>